<keyword evidence="2" id="KW-0812">Transmembrane</keyword>
<feature type="transmembrane region" description="Helical" evidence="2">
    <location>
        <begin position="257"/>
        <end position="278"/>
    </location>
</feature>
<organism evidence="4 7">
    <name type="scientific">Arthrobacter bambusae</name>
    <dbReference type="NCBI Taxonomy" id="1338426"/>
    <lineage>
        <taxon>Bacteria</taxon>
        <taxon>Bacillati</taxon>
        <taxon>Actinomycetota</taxon>
        <taxon>Actinomycetes</taxon>
        <taxon>Micrococcales</taxon>
        <taxon>Micrococcaceae</taxon>
        <taxon>Arthrobacter</taxon>
    </lineage>
</organism>
<feature type="transmembrane region" description="Helical" evidence="2">
    <location>
        <begin position="123"/>
        <end position="143"/>
    </location>
</feature>
<evidence type="ECO:0000256" key="2">
    <source>
        <dbReference type="SAM" id="Phobius"/>
    </source>
</evidence>
<dbReference type="InterPro" id="IPR009597">
    <property type="entry name" value="DUF1206"/>
</dbReference>
<keyword evidence="2" id="KW-1133">Transmembrane helix</keyword>
<dbReference type="Pfam" id="PF06724">
    <property type="entry name" value="DUF1206"/>
    <property type="match status" value="3"/>
</dbReference>
<dbReference type="RefSeq" id="WP_059388512.1">
    <property type="nucleotide sequence ID" value="NZ_JAUSRG010000021.1"/>
</dbReference>
<dbReference type="Proteomes" id="UP001242995">
    <property type="component" value="Unassembled WGS sequence"/>
</dbReference>
<evidence type="ECO:0000313" key="7">
    <source>
        <dbReference type="Proteomes" id="UP001242995"/>
    </source>
</evidence>
<sequence>MGADDHTNKAGNAVSRGADSVGDAVDDAKDSRTVRVVARAGFVALGLIHLLIGIIALGIALGASGQADQSGAVSQLAATPGGVVLLWAGLVACGVLALYMASDAVMGWSGGGSSKPWMNRLKAAGQAIVFAVAAVTFGSFALSRPSSSSEKSRSTSADLMSSTPGTVLLVIIGVALLAAAGTYVFLGITRRYEKNLRGKPSGALGDAFTVLGVVGYCAKGVALGAVGLLILIATAEHDPSQQGGLDSALKAFLKQPFGGWVLGFVSLGLMAYGVYSLFRSRYQRL</sequence>
<feature type="transmembrane region" description="Helical" evidence="2">
    <location>
        <begin position="163"/>
        <end position="186"/>
    </location>
</feature>
<feature type="transmembrane region" description="Helical" evidence="2">
    <location>
        <begin position="207"/>
        <end position="233"/>
    </location>
</feature>
<evidence type="ECO:0000256" key="1">
    <source>
        <dbReference type="SAM" id="MobiDB-lite"/>
    </source>
</evidence>
<dbReference type="EMBL" id="JAUSTF010000017">
    <property type="protein sequence ID" value="MDQ0182883.1"/>
    <property type="molecule type" value="Genomic_DNA"/>
</dbReference>
<evidence type="ECO:0000259" key="3">
    <source>
        <dbReference type="Pfam" id="PF06724"/>
    </source>
</evidence>
<name>A0AAW8DM89_9MICC</name>
<dbReference type="Proteomes" id="UP001230951">
    <property type="component" value="Unassembled WGS sequence"/>
</dbReference>
<evidence type="ECO:0000313" key="6">
    <source>
        <dbReference type="Proteomes" id="UP001230951"/>
    </source>
</evidence>
<comment type="caution">
    <text evidence="4">The sequence shown here is derived from an EMBL/GenBank/DDBJ whole genome shotgun (WGS) entry which is preliminary data.</text>
</comment>
<feature type="domain" description="DUF1206" evidence="3">
    <location>
        <begin position="123"/>
        <end position="190"/>
    </location>
</feature>
<accession>A0AAW8DM89</accession>
<evidence type="ECO:0000313" key="5">
    <source>
        <dbReference type="EMBL" id="MDQ0182883.1"/>
    </source>
</evidence>
<keyword evidence="2" id="KW-0472">Membrane</keyword>
<gene>
    <name evidence="4" type="ORF">J2S90_004445</name>
    <name evidence="5" type="ORF">J2S93_004340</name>
</gene>
<dbReference type="AlphaFoldDB" id="A0AAW8DM89"/>
<dbReference type="EMBL" id="JAUSRG010000021">
    <property type="protein sequence ID" value="MDP9907453.1"/>
    <property type="molecule type" value="Genomic_DNA"/>
</dbReference>
<keyword evidence="6" id="KW-1185">Reference proteome</keyword>
<feature type="domain" description="DUF1206" evidence="3">
    <location>
        <begin position="40"/>
        <end position="106"/>
    </location>
</feature>
<feature type="transmembrane region" description="Helical" evidence="2">
    <location>
        <begin position="83"/>
        <end position="102"/>
    </location>
</feature>
<feature type="transmembrane region" description="Helical" evidence="2">
    <location>
        <begin position="42"/>
        <end position="63"/>
    </location>
</feature>
<evidence type="ECO:0000313" key="4">
    <source>
        <dbReference type="EMBL" id="MDP9907453.1"/>
    </source>
</evidence>
<reference evidence="4 6" key="1">
    <citation type="submission" date="2023-07" db="EMBL/GenBank/DDBJ databases">
        <title>Sorghum-associated microbial communities from plants grown in Nebraska, USA.</title>
        <authorList>
            <person name="Schachtman D."/>
        </authorList>
    </citation>
    <scope>NUCLEOTIDE SEQUENCE</scope>
    <source>
        <strain evidence="4">DS1006</strain>
        <strain evidence="5 6">DS1016</strain>
    </source>
</reference>
<proteinExistence type="predicted"/>
<feature type="domain" description="DUF1206" evidence="3">
    <location>
        <begin position="214"/>
        <end position="282"/>
    </location>
</feature>
<feature type="region of interest" description="Disordered" evidence="1">
    <location>
        <begin position="1"/>
        <end position="25"/>
    </location>
</feature>
<protein>
    <submittedName>
        <fullName evidence="4">Uncharacterized membrane protein YidH (DUF202 family)</fullName>
    </submittedName>
</protein>